<comment type="caution">
    <text evidence="1">The sequence shown here is derived from an EMBL/GenBank/DDBJ whole genome shotgun (WGS) entry which is preliminary data.</text>
</comment>
<sequence length="135" mass="15241">MLIVALSFGLISNWTVSRREINAYKASEEARERLEDTLELELVRALQPGTNLDDVPLYRLLVDRVVTDDDTTFLGYSQYLSKYVDGVPSSFAGCELHEFSCFHEDGATEILYTVVVCSNRCVLVTQTMVTLHPMN</sequence>
<evidence type="ECO:0000313" key="2">
    <source>
        <dbReference type="Proteomes" id="UP001158067"/>
    </source>
</evidence>
<organism evidence="1 2">
    <name type="scientific">Neorhodopirellula lusitana</name>
    <dbReference type="NCBI Taxonomy" id="445327"/>
    <lineage>
        <taxon>Bacteria</taxon>
        <taxon>Pseudomonadati</taxon>
        <taxon>Planctomycetota</taxon>
        <taxon>Planctomycetia</taxon>
        <taxon>Pirellulales</taxon>
        <taxon>Pirellulaceae</taxon>
        <taxon>Neorhodopirellula</taxon>
    </lineage>
</organism>
<name>A0ABY1QT21_9BACT</name>
<keyword evidence="2" id="KW-1185">Reference proteome</keyword>
<reference evidence="1 2" key="1">
    <citation type="submission" date="2017-05" db="EMBL/GenBank/DDBJ databases">
        <authorList>
            <person name="Varghese N."/>
            <person name="Submissions S."/>
        </authorList>
    </citation>
    <scope>NUCLEOTIDE SEQUENCE [LARGE SCALE GENOMIC DNA]</scope>
    <source>
        <strain evidence="1 2">DSM 25457</strain>
    </source>
</reference>
<accession>A0ABY1QT21</accession>
<dbReference type="Proteomes" id="UP001158067">
    <property type="component" value="Unassembled WGS sequence"/>
</dbReference>
<dbReference type="EMBL" id="FXUG01000041">
    <property type="protein sequence ID" value="SMP79998.1"/>
    <property type="molecule type" value="Genomic_DNA"/>
</dbReference>
<gene>
    <name evidence="1" type="ORF">SAMN06265222_1414</name>
</gene>
<protein>
    <submittedName>
        <fullName evidence="1">Uncharacterized protein</fullName>
    </submittedName>
</protein>
<proteinExistence type="predicted"/>
<evidence type="ECO:0000313" key="1">
    <source>
        <dbReference type="EMBL" id="SMP79998.1"/>
    </source>
</evidence>